<protein>
    <submittedName>
        <fullName evidence="2">Uncharacterized protein</fullName>
    </submittedName>
</protein>
<dbReference type="AlphaFoldDB" id="A0A6M3JQ54"/>
<feature type="coiled-coil region" evidence="1">
    <location>
        <begin position="19"/>
        <end position="46"/>
    </location>
</feature>
<gene>
    <name evidence="2" type="ORF">MM415A02961_0010</name>
</gene>
<sequence>MFDNKTDDILEGLREPTWKGGELETIKEYLDEIERLQDKAYTLMMKKFPVGSMVEYYQGTLLKREMVMSYAKNKCTLRVKTPDVPGAWVHWVSAITCEPENSIETRTVPAGSNACKIRIRKEKEEEDARTD</sequence>
<accession>A0A6M3JQ54</accession>
<reference evidence="2" key="1">
    <citation type="submission" date="2020-03" db="EMBL/GenBank/DDBJ databases">
        <title>The deep terrestrial virosphere.</title>
        <authorList>
            <person name="Holmfeldt K."/>
            <person name="Nilsson E."/>
            <person name="Simone D."/>
            <person name="Lopez-Fernandez M."/>
            <person name="Wu X."/>
            <person name="de Brujin I."/>
            <person name="Lundin D."/>
            <person name="Andersson A."/>
            <person name="Bertilsson S."/>
            <person name="Dopson M."/>
        </authorList>
    </citation>
    <scope>NUCLEOTIDE SEQUENCE</scope>
    <source>
        <strain evidence="2">MM415A02961</strain>
    </source>
</reference>
<name>A0A6M3JQ54_9ZZZZ</name>
<evidence type="ECO:0000256" key="1">
    <source>
        <dbReference type="SAM" id="Coils"/>
    </source>
</evidence>
<keyword evidence="1" id="KW-0175">Coiled coil</keyword>
<dbReference type="EMBL" id="MT141915">
    <property type="protein sequence ID" value="QJA71990.1"/>
    <property type="molecule type" value="Genomic_DNA"/>
</dbReference>
<proteinExistence type="predicted"/>
<evidence type="ECO:0000313" key="2">
    <source>
        <dbReference type="EMBL" id="QJA71990.1"/>
    </source>
</evidence>
<organism evidence="2">
    <name type="scientific">viral metagenome</name>
    <dbReference type="NCBI Taxonomy" id="1070528"/>
    <lineage>
        <taxon>unclassified sequences</taxon>
        <taxon>metagenomes</taxon>
        <taxon>organismal metagenomes</taxon>
    </lineage>
</organism>